<evidence type="ECO:0000313" key="2">
    <source>
        <dbReference type="Proteomes" id="UP001342826"/>
    </source>
</evidence>
<dbReference type="Pfam" id="PF07070">
    <property type="entry name" value="Spo0M"/>
    <property type="match status" value="1"/>
</dbReference>
<gene>
    <name evidence="1" type="ORF">P9271_13080</name>
</gene>
<protein>
    <submittedName>
        <fullName evidence="1">Sporulation protein</fullName>
    </submittedName>
</protein>
<dbReference type="InterPro" id="IPR009776">
    <property type="entry name" value="Spore_0_M"/>
</dbReference>
<dbReference type="Proteomes" id="UP001342826">
    <property type="component" value="Unassembled WGS sequence"/>
</dbReference>
<keyword evidence="2" id="KW-1185">Reference proteome</keyword>
<dbReference type="EMBL" id="JARTFS010000011">
    <property type="protein sequence ID" value="MED4402250.1"/>
    <property type="molecule type" value="Genomic_DNA"/>
</dbReference>
<organism evidence="1 2">
    <name type="scientific">Metabacillus fastidiosus</name>
    <dbReference type="NCBI Taxonomy" id="1458"/>
    <lineage>
        <taxon>Bacteria</taxon>
        <taxon>Bacillati</taxon>
        <taxon>Bacillota</taxon>
        <taxon>Bacilli</taxon>
        <taxon>Bacillales</taxon>
        <taxon>Bacillaceae</taxon>
        <taxon>Metabacillus</taxon>
    </lineage>
</organism>
<dbReference type="PANTHER" id="PTHR40053:SF1">
    <property type="entry name" value="SPORULATION-CONTROL PROTEIN SPO0M"/>
    <property type="match status" value="1"/>
</dbReference>
<evidence type="ECO:0000313" key="1">
    <source>
        <dbReference type="EMBL" id="MED4402250.1"/>
    </source>
</evidence>
<dbReference type="RefSeq" id="WP_066225958.1">
    <property type="nucleotide sequence ID" value="NZ_JARTFQ010000005.1"/>
</dbReference>
<dbReference type="GeneID" id="301139884"/>
<accession>A0ABU6NZH4</accession>
<proteinExistence type="predicted"/>
<name>A0ABU6NZH4_9BACI</name>
<reference evidence="1 2" key="1">
    <citation type="submission" date="2023-03" db="EMBL/GenBank/DDBJ databases">
        <title>Bacillus Genome Sequencing.</title>
        <authorList>
            <person name="Dunlap C."/>
        </authorList>
    </citation>
    <scope>NUCLEOTIDE SEQUENCE [LARGE SCALE GENOMIC DNA]</scope>
    <source>
        <strain evidence="1 2">NRS-1717</strain>
    </source>
</reference>
<comment type="caution">
    <text evidence="1">The sequence shown here is derived from an EMBL/GenBank/DDBJ whole genome shotgun (WGS) entry which is preliminary data.</text>
</comment>
<sequence length="253" mass="28781">MLKKILSSIGIGSAKVDTQLSKTVYTAGETMEGVIVIEGGKTEQQIDEIYLSLMSTYIREVDDNKVNETALLEKYKLVDSLIVSPNEVKRIPFHIPLPFDVPITKGKTKVWIQTGLDIKMAIDPQDRDYIEVQPHPLVESFLQTVNSLGFSLREVKCEEASRALRRKYPFVQEFEFKPTSGLFKGRLDELEVIFFTSEHQVEVILEIDRKALGLRGFLAEALERDETLVRFTFNSHDIPALSQTLVNIINKYS</sequence>
<dbReference type="PANTHER" id="PTHR40053">
    <property type="entry name" value="SPORULATION-CONTROL PROTEIN SPO0M"/>
    <property type="match status" value="1"/>
</dbReference>